<gene>
    <name evidence="2" type="ORF">QTG54_016360</name>
</gene>
<comment type="caution">
    <text evidence="2">The sequence shown here is derived from an EMBL/GenBank/DDBJ whole genome shotgun (WGS) entry which is preliminary data.</text>
</comment>
<evidence type="ECO:0000256" key="1">
    <source>
        <dbReference type="SAM" id="MobiDB-lite"/>
    </source>
</evidence>
<evidence type="ECO:0008006" key="4">
    <source>
        <dbReference type="Google" id="ProtNLM"/>
    </source>
</evidence>
<keyword evidence="3" id="KW-1185">Reference proteome</keyword>
<feature type="compositionally biased region" description="Low complexity" evidence="1">
    <location>
        <begin position="78"/>
        <end position="111"/>
    </location>
</feature>
<dbReference type="EMBL" id="JATAAI010000055">
    <property type="protein sequence ID" value="KAK1733029.1"/>
    <property type="molecule type" value="Genomic_DNA"/>
</dbReference>
<accession>A0AAD8XSI0</accession>
<evidence type="ECO:0000313" key="3">
    <source>
        <dbReference type="Proteomes" id="UP001224775"/>
    </source>
</evidence>
<feature type="compositionally biased region" description="Polar residues" evidence="1">
    <location>
        <begin position="112"/>
        <end position="137"/>
    </location>
</feature>
<protein>
    <recommendedName>
        <fullName evidence="4">Ricin B lectin domain-containing protein</fullName>
    </recommendedName>
</protein>
<dbReference type="AlphaFoldDB" id="A0AAD8XSI0"/>
<feature type="region of interest" description="Disordered" evidence="1">
    <location>
        <begin position="55"/>
        <end position="162"/>
    </location>
</feature>
<proteinExistence type="predicted"/>
<sequence>MSSTTGRFSNTKLAAVGGSIVISVGALTALAAVGGMELHNKRVAQRAAALALLETDEPTSEPSEVPSTQPSSVPSIQPSLRPSSLPTVTTSPSHQPTTSSSPSALPSVNPSMSFVPSTSAQPSKEPTFPTLSASPTFNPTRRPTNRPTPRPTNRPTNKPISLPSSFRLRLHWEQGDFWQDEPWEKWYCMACADCNSNIFDENCDVVNYCRDGMMLALAECRPNQRTDAAKFSLLPGRNLFADDLEGDQIQVSNSNLCLSLVSARMLKLETCNASKIEQRFTGFRSGGNAMEIVPAKVSKKDGIVVEKCLTQHHHPREATARSLITHHSIDTIWTSLLTSPRQLLGLTPPSGDYPTASGIEIQASATTLPVVFTTALSASLTSRESLSLIAVFTIESVECVEDMDVILTPAPETPSLIQSVTSTTLEPSVSPSAAPATSEPSFSPSASFTQAVVPSFSPSYLVTPKPTLLRRSQDYCGKHHKKPRRCISRGCLFDSTTLQCTNGVPTATPSASPSASPSVSPQPTNTPYRVRLYWEQGYKWQEDPTEKWFCWACAQCKPCTETNQDRTPDCVDLLCDVRHHCSAGMSIAVTDCDPNLSSDKSAEFSFLPGHSGLFENDFKGGQIQVHNTNLCLSQSDVRSIELETCDASKIEQSFLGFQPDEGAMELSPANITMEDGKVVDQCITNHHHPRVGERIYSEKCSRARRSDTSLWDLWTAY</sequence>
<name>A0AAD8XSI0_9STRA</name>
<dbReference type="PROSITE" id="PS50231">
    <property type="entry name" value="RICIN_B_LECTIN"/>
    <property type="match status" value="1"/>
</dbReference>
<evidence type="ECO:0000313" key="2">
    <source>
        <dbReference type="EMBL" id="KAK1733029.1"/>
    </source>
</evidence>
<reference evidence="2" key="1">
    <citation type="submission" date="2023-06" db="EMBL/GenBank/DDBJ databases">
        <title>Survivors Of The Sea: Transcriptome response of Skeletonema marinoi to long-term dormancy.</title>
        <authorList>
            <person name="Pinder M.I.M."/>
            <person name="Kourtchenko O."/>
            <person name="Robertson E.K."/>
            <person name="Larsson T."/>
            <person name="Maumus F."/>
            <person name="Osuna-Cruz C.M."/>
            <person name="Vancaester E."/>
            <person name="Stenow R."/>
            <person name="Vandepoele K."/>
            <person name="Ploug H."/>
            <person name="Bruchert V."/>
            <person name="Godhe A."/>
            <person name="Topel M."/>
        </authorList>
    </citation>
    <scope>NUCLEOTIDE SEQUENCE</scope>
    <source>
        <strain evidence="2">R05AC</strain>
    </source>
</reference>
<feature type="compositionally biased region" description="Polar residues" evidence="1">
    <location>
        <begin position="60"/>
        <end position="77"/>
    </location>
</feature>
<organism evidence="2 3">
    <name type="scientific">Skeletonema marinoi</name>
    <dbReference type="NCBI Taxonomy" id="267567"/>
    <lineage>
        <taxon>Eukaryota</taxon>
        <taxon>Sar</taxon>
        <taxon>Stramenopiles</taxon>
        <taxon>Ochrophyta</taxon>
        <taxon>Bacillariophyta</taxon>
        <taxon>Coscinodiscophyceae</taxon>
        <taxon>Thalassiosirophycidae</taxon>
        <taxon>Thalassiosirales</taxon>
        <taxon>Skeletonemataceae</taxon>
        <taxon>Skeletonema</taxon>
        <taxon>Skeletonema marinoi-dohrnii complex</taxon>
    </lineage>
</organism>
<dbReference type="Proteomes" id="UP001224775">
    <property type="component" value="Unassembled WGS sequence"/>
</dbReference>